<reference evidence="2" key="1">
    <citation type="journal article" date="2014" name="Front. Microbiol.">
        <title>High frequency of phylogenetically diverse reductive dehalogenase-homologous genes in deep subseafloor sedimentary metagenomes.</title>
        <authorList>
            <person name="Kawai M."/>
            <person name="Futagami T."/>
            <person name="Toyoda A."/>
            <person name="Takaki Y."/>
            <person name="Nishi S."/>
            <person name="Hori S."/>
            <person name="Arai W."/>
            <person name="Tsubouchi T."/>
            <person name="Morono Y."/>
            <person name="Uchiyama I."/>
            <person name="Ito T."/>
            <person name="Fujiyama A."/>
            <person name="Inagaki F."/>
            <person name="Takami H."/>
        </authorList>
    </citation>
    <scope>NUCLEOTIDE SEQUENCE</scope>
    <source>
        <strain evidence="2">Expedition CK06-06</strain>
    </source>
</reference>
<dbReference type="AlphaFoldDB" id="X1IQT8"/>
<evidence type="ECO:0000313" key="2">
    <source>
        <dbReference type="EMBL" id="GAH84826.1"/>
    </source>
</evidence>
<gene>
    <name evidence="2" type="ORF">S03H2_65196</name>
</gene>
<dbReference type="EMBL" id="BARU01042429">
    <property type="protein sequence ID" value="GAH84826.1"/>
    <property type="molecule type" value="Genomic_DNA"/>
</dbReference>
<evidence type="ECO:0000256" key="1">
    <source>
        <dbReference type="SAM" id="MobiDB-lite"/>
    </source>
</evidence>
<protein>
    <submittedName>
        <fullName evidence="2">Uncharacterized protein</fullName>
    </submittedName>
</protein>
<organism evidence="2">
    <name type="scientific">marine sediment metagenome</name>
    <dbReference type="NCBI Taxonomy" id="412755"/>
    <lineage>
        <taxon>unclassified sequences</taxon>
        <taxon>metagenomes</taxon>
        <taxon>ecological metagenomes</taxon>
    </lineage>
</organism>
<comment type="caution">
    <text evidence="2">The sequence shown here is derived from an EMBL/GenBank/DDBJ whole genome shotgun (WGS) entry which is preliminary data.</text>
</comment>
<accession>X1IQT8</accession>
<name>X1IQT8_9ZZZZ</name>
<sequence length="48" mass="5534">MANEADGFRRAMTHDRTEEEMEKMRDAFIASATKNGVSRKIAEKVFEQ</sequence>
<proteinExistence type="predicted"/>
<feature type="non-terminal residue" evidence="2">
    <location>
        <position position="48"/>
    </location>
</feature>
<feature type="region of interest" description="Disordered" evidence="1">
    <location>
        <begin position="1"/>
        <end position="21"/>
    </location>
</feature>